<reference evidence="4 5" key="1">
    <citation type="submission" date="2019-12" db="EMBL/GenBank/DDBJ databases">
        <title>Genomic-based taxomic classification of the family Erythrobacteraceae.</title>
        <authorList>
            <person name="Xu L."/>
        </authorList>
    </citation>
    <scope>NUCLEOTIDE SEQUENCE [LARGE SCALE GENOMIC DNA]</scope>
    <source>
        <strain evidence="4 5">MCCC 1K01500</strain>
    </source>
</reference>
<dbReference type="PANTHER" id="PTHR30204:SF58">
    <property type="entry name" value="HTH-TYPE TRANSCRIPTIONAL REGULATOR YFMP"/>
    <property type="match status" value="1"/>
</dbReference>
<evidence type="ECO:0000313" key="5">
    <source>
        <dbReference type="Proteomes" id="UP000433652"/>
    </source>
</evidence>
<dbReference type="RefSeq" id="WP_159791953.1">
    <property type="nucleotide sequence ID" value="NZ_WTYM01000026.1"/>
</dbReference>
<dbReference type="Pfam" id="PF13411">
    <property type="entry name" value="MerR_1"/>
    <property type="match status" value="1"/>
</dbReference>
<keyword evidence="1" id="KW-0238">DNA-binding</keyword>
<dbReference type="PANTHER" id="PTHR30204">
    <property type="entry name" value="REDOX-CYCLING DRUG-SENSING TRANSCRIPTIONAL ACTIVATOR SOXR"/>
    <property type="match status" value="1"/>
</dbReference>
<evidence type="ECO:0000259" key="3">
    <source>
        <dbReference type="PROSITE" id="PS50937"/>
    </source>
</evidence>
<dbReference type="OrthoDB" id="9803659at2"/>
<keyword evidence="5" id="KW-1185">Reference proteome</keyword>
<dbReference type="SMART" id="SM00422">
    <property type="entry name" value="HTH_MERR"/>
    <property type="match status" value="1"/>
</dbReference>
<evidence type="ECO:0000313" key="4">
    <source>
        <dbReference type="EMBL" id="MXO58454.1"/>
    </source>
</evidence>
<dbReference type="Proteomes" id="UP000433652">
    <property type="component" value="Unassembled WGS sequence"/>
</dbReference>
<feature type="coiled-coil region" evidence="2">
    <location>
        <begin position="81"/>
        <end position="118"/>
    </location>
</feature>
<dbReference type="InterPro" id="IPR009061">
    <property type="entry name" value="DNA-bd_dom_put_sf"/>
</dbReference>
<dbReference type="SUPFAM" id="SSF46955">
    <property type="entry name" value="Putative DNA-binding domain"/>
    <property type="match status" value="1"/>
</dbReference>
<dbReference type="InterPro" id="IPR000551">
    <property type="entry name" value="MerR-type_HTH_dom"/>
</dbReference>
<keyword evidence="2" id="KW-0175">Coiled coil</keyword>
<evidence type="ECO:0000256" key="1">
    <source>
        <dbReference type="ARBA" id="ARBA00023125"/>
    </source>
</evidence>
<dbReference type="EMBL" id="WTYM01000026">
    <property type="protein sequence ID" value="MXO58454.1"/>
    <property type="molecule type" value="Genomic_DNA"/>
</dbReference>
<dbReference type="AlphaFoldDB" id="A0A6I4SRF3"/>
<dbReference type="CDD" id="cd04776">
    <property type="entry name" value="HTH_GnyR"/>
    <property type="match status" value="1"/>
</dbReference>
<protein>
    <submittedName>
        <fullName evidence="4">MerR family transcriptional regulator</fullName>
    </submittedName>
</protein>
<name>A0A6I4SRF3_9SPHN</name>
<feature type="domain" description="HTH merR-type" evidence="3">
    <location>
        <begin position="6"/>
        <end position="73"/>
    </location>
</feature>
<accession>A0A6I4SRF3</accession>
<dbReference type="Gene3D" id="1.10.1660.10">
    <property type="match status" value="1"/>
</dbReference>
<comment type="caution">
    <text evidence="4">The sequence shown here is derived from an EMBL/GenBank/DDBJ whole genome shotgun (WGS) entry which is preliminary data.</text>
</comment>
<dbReference type="GO" id="GO:0003700">
    <property type="term" value="F:DNA-binding transcription factor activity"/>
    <property type="evidence" value="ECO:0007669"/>
    <property type="project" value="InterPro"/>
</dbReference>
<proteinExistence type="predicted"/>
<organism evidence="4 5">
    <name type="scientific">Croceibacterium salegens</name>
    <dbReference type="NCBI Taxonomy" id="1737568"/>
    <lineage>
        <taxon>Bacteria</taxon>
        <taxon>Pseudomonadati</taxon>
        <taxon>Pseudomonadota</taxon>
        <taxon>Alphaproteobacteria</taxon>
        <taxon>Sphingomonadales</taxon>
        <taxon>Erythrobacteraceae</taxon>
        <taxon>Croceibacterium</taxon>
    </lineage>
</organism>
<evidence type="ECO:0000256" key="2">
    <source>
        <dbReference type="SAM" id="Coils"/>
    </source>
</evidence>
<dbReference type="GO" id="GO:0003677">
    <property type="term" value="F:DNA binding"/>
    <property type="evidence" value="ECO:0007669"/>
    <property type="project" value="UniProtKB-KW"/>
</dbReference>
<dbReference type="InterPro" id="IPR047057">
    <property type="entry name" value="MerR_fam"/>
</dbReference>
<gene>
    <name evidence="4" type="ORF">GRI89_02690</name>
</gene>
<sequence>MKPADLWGIQDVANELGVTHRTLRFYEDKGLISPQRIGSTRVYTRRDLGRMKLILRGKRLGFSLREISEFLELYEVDADQHHQIEALLERVRTRLEDLKNQRKAIEETIRELSEIEKESVAFLARG</sequence>
<dbReference type="PROSITE" id="PS50937">
    <property type="entry name" value="HTH_MERR_2"/>
    <property type="match status" value="1"/>
</dbReference>